<dbReference type="InParanoid" id="E9H5H0"/>
<sequence>MFLRFFTIIFLLGWVSAKPVNLLSLNDDNSNGDTTDGVVYLYPDLRVMTLDPIITEPTKRDADSNVTASETSSVTHLSRLPLSISRDMEYPHKSISSEEDVDFPTDDYDIECDTEGMCWDHYDY</sequence>
<dbReference type="KEGG" id="dpx:DAPPUDRAFT_253813"/>
<dbReference type="Proteomes" id="UP000000305">
    <property type="component" value="Unassembled WGS sequence"/>
</dbReference>
<reference evidence="2 3" key="1">
    <citation type="journal article" date="2011" name="Science">
        <title>The ecoresponsive genome of Daphnia pulex.</title>
        <authorList>
            <person name="Colbourne J.K."/>
            <person name="Pfrender M.E."/>
            <person name="Gilbert D."/>
            <person name="Thomas W.K."/>
            <person name="Tucker A."/>
            <person name="Oakley T.H."/>
            <person name="Tokishita S."/>
            <person name="Aerts A."/>
            <person name="Arnold G.J."/>
            <person name="Basu M.K."/>
            <person name="Bauer D.J."/>
            <person name="Caceres C.E."/>
            <person name="Carmel L."/>
            <person name="Casola C."/>
            <person name="Choi J.H."/>
            <person name="Detter J.C."/>
            <person name="Dong Q."/>
            <person name="Dusheyko S."/>
            <person name="Eads B.D."/>
            <person name="Frohlich T."/>
            <person name="Geiler-Samerotte K.A."/>
            <person name="Gerlach D."/>
            <person name="Hatcher P."/>
            <person name="Jogdeo S."/>
            <person name="Krijgsveld J."/>
            <person name="Kriventseva E.V."/>
            <person name="Kultz D."/>
            <person name="Laforsch C."/>
            <person name="Lindquist E."/>
            <person name="Lopez J."/>
            <person name="Manak J.R."/>
            <person name="Muller J."/>
            <person name="Pangilinan J."/>
            <person name="Patwardhan R.P."/>
            <person name="Pitluck S."/>
            <person name="Pritham E.J."/>
            <person name="Rechtsteiner A."/>
            <person name="Rho M."/>
            <person name="Rogozin I.B."/>
            <person name="Sakarya O."/>
            <person name="Salamov A."/>
            <person name="Schaack S."/>
            <person name="Shapiro H."/>
            <person name="Shiga Y."/>
            <person name="Skalitzky C."/>
            <person name="Smith Z."/>
            <person name="Souvorov A."/>
            <person name="Sung W."/>
            <person name="Tang Z."/>
            <person name="Tsuchiya D."/>
            <person name="Tu H."/>
            <person name="Vos H."/>
            <person name="Wang M."/>
            <person name="Wolf Y.I."/>
            <person name="Yamagata H."/>
            <person name="Yamada T."/>
            <person name="Ye Y."/>
            <person name="Shaw J.R."/>
            <person name="Andrews J."/>
            <person name="Crease T.J."/>
            <person name="Tang H."/>
            <person name="Lucas S.M."/>
            <person name="Robertson H.M."/>
            <person name="Bork P."/>
            <person name="Koonin E.V."/>
            <person name="Zdobnov E.M."/>
            <person name="Grigoriev I.V."/>
            <person name="Lynch M."/>
            <person name="Boore J.L."/>
        </authorList>
    </citation>
    <scope>NUCLEOTIDE SEQUENCE [LARGE SCALE GENOMIC DNA]</scope>
</reference>
<feature type="signal peptide" evidence="1">
    <location>
        <begin position="1"/>
        <end position="17"/>
    </location>
</feature>
<evidence type="ECO:0000313" key="3">
    <source>
        <dbReference type="Proteomes" id="UP000000305"/>
    </source>
</evidence>
<name>E9H5H0_DAPPU</name>
<gene>
    <name evidence="2" type="ORF">DAPPUDRAFT_253813</name>
</gene>
<keyword evidence="3" id="KW-1185">Reference proteome</keyword>
<feature type="chain" id="PRO_5003241529" evidence="1">
    <location>
        <begin position="18"/>
        <end position="124"/>
    </location>
</feature>
<dbReference type="HOGENOM" id="CLU_2006191_0_0_1"/>
<protein>
    <submittedName>
        <fullName evidence="2">Uncharacterized protein</fullName>
    </submittedName>
</protein>
<evidence type="ECO:0000256" key="1">
    <source>
        <dbReference type="SAM" id="SignalP"/>
    </source>
</evidence>
<accession>E9H5H0</accession>
<evidence type="ECO:0000313" key="2">
    <source>
        <dbReference type="EMBL" id="EFX72957.1"/>
    </source>
</evidence>
<proteinExistence type="predicted"/>
<dbReference type="AlphaFoldDB" id="E9H5H0"/>
<organism evidence="2 3">
    <name type="scientific">Daphnia pulex</name>
    <name type="common">Water flea</name>
    <dbReference type="NCBI Taxonomy" id="6669"/>
    <lineage>
        <taxon>Eukaryota</taxon>
        <taxon>Metazoa</taxon>
        <taxon>Ecdysozoa</taxon>
        <taxon>Arthropoda</taxon>
        <taxon>Crustacea</taxon>
        <taxon>Branchiopoda</taxon>
        <taxon>Diplostraca</taxon>
        <taxon>Cladocera</taxon>
        <taxon>Anomopoda</taxon>
        <taxon>Daphniidae</taxon>
        <taxon>Daphnia</taxon>
    </lineage>
</organism>
<keyword evidence="1" id="KW-0732">Signal</keyword>
<dbReference type="EMBL" id="GL732594">
    <property type="protein sequence ID" value="EFX72957.1"/>
    <property type="molecule type" value="Genomic_DNA"/>
</dbReference>